<dbReference type="OrthoDB" id="9808130at2"/>
<accession>F7NE05</accession>
<dbReference type="RefSeq" id="WP_004092017.1">
    <property type="nucleotide sequence ID" value="NZ_AFGF01000015.1"/>
</dbReference>
<dbReference type="EMBL" id="AFGF01000015">
    <property type="protein sequence ID" value="EGO65660.1"/>
    <property type="molecule type" value="Genomic_DNA"/>
</dbReference>
<evidence type="ECO:0000259" key="1">
    <source>
        <dbReference type="PROSITE" id="PS51502"/>
    </source>
</evidence>
<dbReference type="Gene3D" id="3.30.70.100">
    <property type="match status" value="1"/>
</dbReference>
<evidence type="ECO:0000313" key="2">
    <source>
        <dbReference type="EMBL" id="EGO65660.1"/>
    </source>
</evidence>
<evidence type="ECO:0000313" key="3">
    <source>
        <dbReference type="Proteomes" id="UP000003240"/>
    </source>
</evidence>
<dbReference type="InterPro" id="IPR011008">
    <property type="entry name" value="Dimeric_a/b-barrel"/>
</dbReference>
<dbReference type="AlphaFoldDB" id="F7NE05"/>
<dbReference type="Pfam" id="PF07876">
    <property type="entry name" value="Dabb"/>
    <property type="match status" value="1"/>
</dbReference>
<sequence length="95" mass="10536">MIANSVLLKLKNPDNDVSKVQSALLSMKGKIDVLLDIQVEKNIRPEESAYDVLFITKFASMQDLDAYLAHPAHLEVAKFIGSVLDTLASLCYEVK</sequence>
<dbReference type="SMART" id="SM00886">
    <property type="entry name" value="Dabb"/>
    <property type="match status" value="1"/>
</dbReference>
<dbReference type="PANTHER" id="PTHR37832:SF1">
    <property type="entry name" value="STRESS-RESPONSE A_B BARREL DOMAIN-CONTAINING PROTEIN"/>
    <property type="match status" value="1"/>
</dbReference>
<dbReference type="Proteomes" id="UP000003240">
    <property type="component" value="Unassembled WGS sequence"/>
</dbReference>
<dbReference type="eggNOG" id="ENOG5032S1U">
    <property type="taxonomic scope" value="Bacteria"/>
</dbReference>
<organism evidence="2 3">
    <name type="scientific">Acetonema longum DSM 6540</name>
    <dbReference type="NCBI Taxonomy" id="1009370"/>
    <lineage>
        <taxon>Bacteria</taxon>
        <taxon>Bacillati</taxon>
        <taxon>Bacillota</taxon>
        <taxon>Negativicutes</taxon>
        <taxon>Acetonemataceae</taxon>
        <taxon>Acetonema</taxon>
    </lineage>
</organism>
<keyword evidence="3" id="KW-1185">Reference proteome</keyword>
<gene>
    <name evidence="2" type="ORF">ALO_01339</name>
</gene>
<comment type="caution">
    <text evidence="2">The sequence shown here is derived from an EMBL/GenBank/DDBJ whole genome shotgun (WGS) entry which is preliminary data.</text>
</comment>
<name>F7NE05_9FIRM</name>
<reference evidence="2 3" key="1">
    <citation type="journal article" date="2011" name="EMBO J.">
        <title>Structural diversity of bacterial flagellar motors.</title>
        <authorList>
            <person name="Chen S."/>
            <person name="Beeby M."/>
            <person name="Murphy G.E."/>
            <person name="Leadbetter J.R."/>
            <person name="Hendrixson D.R."/>
            <person name="Briegel A."/>
            <person name="Li Z."/>
            <person name="Shi J."/>
            <person name="Tocheva E.I."/>
            <person name="Muller A."/>
            <person name="Dobro M.J."/>
            <person name="Jensen G.J."/>
        </authorList>
    </citation>
    <scope>NUCLEOTIDE SEQUENCE [LARGE SCALE GENOMIC DNA]</scope>
    <source>
        <strain evidence="2 3">DSM 6540</strain>
    </source>
</reference>
<proteinExistence type="predicted"/>
<dbReference type="STRING" id="1009370.ALO_01339"/>
<dbReference type="PANTHER" id="PTHR37832">
    <property type="entry name" value="BLL2683 PROTEIN"/>
    <property type="match status" value="1"/>
</dbReference>
<dbReference type="InterPro" id="IPR013097">
    <property type="entry name" value="Dabb"/>
</dbReference>
<dbReference type="PROSITE" id="PS51502">
    <property type="entry name" value="S_R_A_B_BARREL"/>
    <property type="match status" value="1"/>
</dbReference>
<dbReference type="SUPFAM" id="SSF54909">
    <property type="entry name" value="Dimeric alpha+beta barrel"/>
    <property type="match status" value="1"/>
</dbReference>
<protein>
    <submittedName>
        <fullName evidence="2">Stress responsive alpha-beta barrel domain-containing protein</fullName>
    </submittedName>
</protein>
<feature type="domain" description="Stress-response A/B barrel" evidence="1">
    <location>
        <begin position="2"/>
        <end position="92"/>
    </location>
</feature>